<evidence type="ECO:0000313" key="2">
    <source>
        <dbReference type="EMBL" id="ASG63361.1"/>
    </source>
</evidence>
<evidence type="ECO:0000313" key="3">
    <source>
        <dbReference type="Proteomes" id="UP000197098"/>
    </source>
</evidence>
<evidence type="ECO:0000256" key="1">
    <source>
        <dbReference type="SAM" id="SignalP"/>
    </source>
</evidence>
<dbReference type="EMBL" id="CP022114">
    <property type="protein sequence ID" value="ASG63361.1"/>
    <property type="molecule type" value="Genomic_DNA"/>
</dbReference>
<protein>
    <submittedName>
        <fullName evidence="2">Uncharacterized protein</fullName>
    </submittedName>
</protein>
<dbReference type="AlphaFoldDB" id="A0A248KHN7"/>
<organism evidence="2 3">
    <name type="scientific">Kluyvera genomosp. 3</name>
    <dbReference type="NCBI Taxonomy" id="2774055"/>
    <lineage>
        <taxon>Bacteria</taxon>
        <taxon>Pseudomonadati</taxon>
        <taxon>Pseudomonadota</taxon>
        <taxon>Gammaproteobacteria</taxon>
        <taxon>Enterobacterales</taxon>
        <taxon>Enterobacteriaceae</taxon>
        <taxon>Kluyvera</taxon>
    </lineage>
</organism>
<dbReference type="Proteomes" id="UP000197098">
    <property type="component" value="Chromosome"/>
</dbReference>
<gene>
    <name evidence="2" type="ORF">CEW81_11590</name>
</gene>
<name>A0A248KHN7_9ENTR</name>
<reference evidence="2 3" key="1">
    <citation type="submission" date="2017-06" db="EMBL/GenBank/DDBJ databases">
        <title>Origin of plasmid-mediated fosfomycin resistance gene fosA3.</title>
        <authorList>
            <person name="Ito R."/>
            <person name="Pacey M.P."/>
            <person name="Doi Y."/>
        </authorList>
    </citation>
    <scope>NUCLEOTIDE SEQUENCE [LARGE SCALE GENOMIC DNA]</scope>
    <source>
        <strain evidence="2 3">YDC799</strain>
    </source>
</reference>
<sequence length="59" mass="6218">MRCFMTRVRQFFLGAVAATLQTAACVAADNQALRAALLAIPSVTVAQTADRPRRVLGGA</sequence>
<keyword evidence="1" id="KW-0732">Signal</keyword>
<proteinExistence type="predicted"/>
<accession>A0A248KHN7</accession>
<feature type="chain" id="PRO_5012038088" evidence="1">
    <location>
        <begin position="28"/>
        <end position="59"/>
    </location>
</feature>
<feature type="signal peptide" evidence="1">
    <location>
        <begin position="1"/>
        <end position="27"/>
    </location>
</feature>